<dbReference type="InterPro" id="IPR050767">
    <property type="entry name" value="Sel1_AlgK"/>
</dbReference>
<reference evidence="1 2" key="1">
    <citation type="submission" date="2019-06" db="EMBL/GenBank/DDBJ databases">
        <title>Draft genome of Aliikangiella marina GYP-15.</title>
        <authorList>
            <person name="Wang G."/>
        </authorList>
    </citation>
    <scope>NUCLEOTIDE SEQUENCE [LARGE SCALE GENOMIC DNA]</scope>
    <source>
        <strain evidence="1 2">GYP-15</strain>
    </source>
</reference>
<dbReference type="InterPro" id="IPR011990">
    <property type="entry name" value="TPR-like_helical_dom_sf"/>
</dbReference>
<dbReference type="PANTHER" id="PTHR11102">
    <property type="entry name" value="SEL-1-LIKE PROTEIN"/>
    <property type="match status" value="1"/>
</dbReference>
<organism evidence="1 2">
    <name type="scientific">Aliikangiella marina</name>
    <dbReference type="NCBI Taxonomy" id="1712262"/>
    <lineage>
        <taxon>Bacteria</taxon>
        <taxon>Pseudomonadati</taxon>
        <taxon>Pseudomonadota</taxon>
        <taxon>Gammaproteobacteria</taxon>
        <taxon>Oceanospirillales</taxon>
        <taxon>Pleioneaceae</taxon>
        <taxon>Aliikangiella</taxon>
    </lineage>
</organism>
<dbReference type="PANTHER" id="PTHR11102:SF160">
    <property type="entry name" value="ERAD-ASSOCIATED E3 UBIQUITIN-PROTEIN LIGASE COMPONENT HRD3"/>
    <property type="match status" value="1"/>
</dbReference>
<comment type="caution">
    <text evidence="1">The sequence shown here is derived from an EMBL/GenBank/DDBJ whole genome shotgun (WGS) entry which is preliminary data.</text>
</comment>
<dbReference type="InterPro" id="IPR006597">
    <property type="entry name" value="Sel1-like"/>
</dbReference>
<protein>
    <submittedName>
        <fullName evidence="1">Sel1 repeat family protein</fullName>
    </submittedName>
</protein>
<keyword evidence="2" id="KW-1185">Reference proteome</keyword>
<dbReference type="AlphaFoldDB" id="A0A545TCY5"/>
<dbReference type="EMBL" id="VIKR01000002">
    <property type="protein sequence ID" value="TQV75078.1"/>
    <property type="molecule type" value="Genomic_DNA"/>
</dbReference>
<dbReference type="Proteomes" id="UP000317839">
    <property type="component" value="Unassembled WGS sequence"/>
</dbReference>
<proteinExistence type="predicted"/>
<name>A0A545TCY5_9GAMM</name>
<accession>A0A545TCY5</accession>
<dbReference type="SMART" id="SM00671">
    <property type="entry name" value="SEL1"/>
    <property type="match status" value="4"/>
</dbReference>
<dbReference type="SUPFAM" id="SSF81901">
    <property type="entry name" value="HCP-like"/>
    <property type="match status" value="1"/>
</dbReference>
<dbReference type="OrthoDB" id="6466104at2"/>
<sequence>MSAVLLMKFKLGIFFVITLLLTVGCTDEREVEYDLLSDCENHFQATSYKVAVEVCTEAAENGITEAQWLLANIYEFDLTGEGADPDNAFNWYLKAAEGGHMRAQTLVGESYLHATGVTQDFEQAFQWLNKAARNGDPNAEFNIGYMYFAGKGRNKDISAALSWYRKAATKDHLMSINNLAWIYATSKKKTIRSAKKAQYWAEKLVISDDNRSVFLDTKAAAYAIAGDFIKAVELQNEAIANLPEEVEESQLLEFQKHLESYQQEKPWEE</sequence>
<evidence type="ECO:0000313" key="2">
    <source>
        <dbReference type="Proteomes" id="UP000317839"/>
    </source>
</evidence>
<dbReference type="Gene3D" id="1.25.40.10">
    <property type="entry name" value="Tetratricopeptide repeat domain"/>
    <property type="match status" value="1"/>
</dbReference>
<evidence type="ECO:0000313" key="1">
    <source>
        <dbReference type="EMBL" id="TQV75078.1"/>
    </source>
</evidence>
<gene>
    <name evidence="1" type="ORF">FLL45_09050</name>
</gene>
<dbReference type="Pfam" id="PF08238">
    <property type="entry name" value="Sel1"/>
    <property type="match status" value="4"/>
</dbReference>